<dbReference type="Pfam" id="PF13411">
    <property type="entry name" value="MerR_1"/>
    <property type="match status" value="1"/>
</dbReference>
<dbReference type="InterPro" id="IPR010499">
    <property type="entry name" value="AraC_E-bd"/>
</dbReference>
<dbReference type="PROSITE" id="PS00552">
    <property type="entry name" value="HTH_MERR_1"/>
    <property type="match status" value="1"/>
</dbReference>
<protein>
    <submittedName>
        <fullName evidence="3">MerR family transcriptional regulator</fullName>
    </submittedName>
</protein>
<dbReference type="SUPFAM" id="SSF55136">
    <property type="entry name" value="Probable bacterial effector-binding domain"/>
    <property type="match status" value="1"/>
</dbReference>
<dbReference type="GO" id="GO:0003700">
    <property type="term" value="F:DNA-binding transcription factor activity"/>
    <property type="evidence" value="ECO:0007669"/>
    <property type="project" value="InterPro"/>
</dbReference>
<dbReference type="PANTHER" id="PTHR30204:SF97">
    <property type="entry name" value="MERR FAMILY REGULATORY PROTEIN"/>
    <property type="match status" value="1"/>
</dbReference>
<sequence>MLKIGEFARLSQVSIKTLRHYDQLGLLRPSQVDPESGYRFYEVGQLKDMMRIQALKDCGLALEEIAHLLQTTDMQAVQALLAQRVEVQKQVVLEEQARLQRLLARVEQLASVEHAGQHYDVVLKQSEPLTLVGLRQSVVTTQEIGPFAWKVLHQLEAQKLVPAGPLIHLYYEECGSGEGIDLFVGASVAALPASLPGLLCERLSGEIQLACVLYRGDYTEIYAAYAALNRWLAATGYLPNGPAREIYHYSPLHSSDCTSYITEIQYPIR</sequence>
<dbReference type="EMBL" id="BIFT01000002">
    <property type="protein sequence ID" value="GCE29869.1"/>
    <property type="molecule type" value="Genomic_DNA"/>
</dbReference>
<dbReference type="Pfam" id="PF06445">
    <property type="entry name" value="GyrI-like"/>
    <property type="match status" value="1"/>
</dbReference>
<dbReference type="InterPro" id="IPR029442">
    <property type="entry name" value="GyrI-like"/>
</dbReference>
<dbReference type="InterPro" id="IPR000551">
    <property type="entry name" value="MerR-type_HTH_dom"/>
</dbReference>
<gene>
    <name evidence="3" type="ORF">KDA_53530</name>
</gene>
<dbReference type="InterPro" id="IPR009061">
    <property type="entry name" value="DNA-bd_dom_put_sf"/>
</dbReference>
<dbReference type="PANTHER" id="PTHR30204">
    <property type="entry name" value="REDOX-CYCLING DRUG-SENSING TRANSCRIPTIONAL ACTIVATOR SOXR"/>
    <property type="match status" value="1"/>
</dbReference>
<keyword evidence="1" id="KW-0238">DNA-binding</keyword>
<dbReference type="Gene3D" id="3.20.80.10">
    <property type="entry name" value="Regulatory factor, effector binding domain"/>
    <property type="match status" value="1"/>
</dbReference>
<dbReference type="Proteomes" id="UP000287171">
    <property type="component" value="Unassembled WGS sequence"/>
</dbReference>
<dbReference type="SMART" id="SM00422">
    <property type="entry name" value="HTH_MERR"/>
    <property type="match status" value="1"/>
</dbReference>
<evidence type="ECO:0000313" key="4">
    <source>
        <dbReference type="Proteomes" id="UP000287171"/>
    </source>
</evidence>
<dbReference type="GO" id="GO:0003677">
    <property type="term" value="F:DNA binding"/>
    <property type="evidence" value="ECO:0007669"/>
    <property type="project" value="UniProtKB-KW"/>
</dbReference>
<dbReference type="CDD" id="cd01107">
    <property type="entry name" value="HTH_BmrR"/>
    <property type="match status" value="1"/>
</dbReference>
<dbReference type="OrthoDB" id="9773308at2"/>
<organism evidence="3 4">
    <name type="scientific">Dictyobacter alpinus</name>
    <dbReference type="NCBI Taxonomy" id="2014873"/>
    <lineage>
        <taxon>Bacteria</taxon>
        <taxon>Bacillati</taxon>
        <taxon>Chloroflexota</taxon>
        <taxon>Ktedonobacteria</taxon>
        <taxon>Ktedonobacterales</taxon>
        <taxon>Dictyobacteraceae</taxon>
        <taxon>Dictyobacter</taxon>
    </lineage>
</organism>
<evidence type="ECO:0000256" key="1">
    <source>
        <dbReference type="ARBA" id="ARBA00023125"/>
    </source>
</evidence>
<evidence type="ECO:0000259" key="2">
    <source>
        <dbReference type="PROSITE" id="PS50937"/>
    </source>
</evidence>
<feature type="domain" description="HTH merR-type" evidence="2">
    <location>
        <begin position="1"/>
        <end position="71"/>
    </location>
</feature>
<dbReference type="AlphaFoldDB" id="A0A402BEW4"/>
<dbReference type="SMART" id="SM00871">
    <property type="entry name" value="AraC_E_bind"/>
    <property type="match status" value="1"/>
</dbReference>
<accession>A0A402BEW4</accession>
<dbReference type="Gene3D" id="1.10.1660.10">
    <property type="match status" value="1"/>
</dbReference>
<dbReference type="InterPro" id="IPR011256">
    <property type="entry name" value="Reg_factor_effector_dom_sf"/>
</dbReference>
<dbReference type="RefSeq" id="WP_126630055.1">
    <property type="nucleotide sequence ID" value="NZ_BIFT01000002.1"/>
</dbReference>
<evidence type="ECO:0000313" key="3">
    <source>
        <dbReference type="EMBL" id="GCE29869.1"/>
    </source>
</evidence>
<dbReference type="InterPro" id="IPR047057">
    <property type="entry name" value="MerR_fam"/>
</dbReference>
<reference evidence="4" key="1">
    <citation type="submission" date="2018-12" db="EMBL/GenBank/DDBJ databases">
        <title>Tengunoibacter tsumagoiensis gen. nov., sp. nov., Dictyobacter kobayashii sp. nov., D. alpinus sp. nov., and D. joshuensis sp. nov. and description of Dictyobacteraceae fam. nov. within the order Ktedonobacterales isolated from Tengu-no-mugimeshi.</title>
        <authorList>
            <person name="Wang C.M."/>
            <person name="Zheng Y."/>
            <person name="Sakai Y."/>
            <person name="Toyoda A."/>
            <person name="Minakuchi Y."/>
            <person name="Abe K."/>
            <person name="Yokota A."/>
            <person name="Yabe S."/>
        </authorList>
    </citation>
    <scope>NUCLEOTIDE SEQUENCE [LARGE SCALE GENOMIC DNA]</scope>
    <source>
        <strain evidence="4">Uno16</strain>
    </source>
</reference>
<dbReference type="SUPFAM" id="SSF46955">
    <property type="entry name" value="Putative DNA-binding domain"/>
    <property type="match status" value="1"/>
</dbReference>
<comment type="caution">
    <text evidence="3">The sequence shown here is derived from an EMBL/GenBank/DDBJ whole genome shotgun (WGS) entry which is preliminary data.</text>
</comment>
<name>A0A402BEW4_9CHLR</name>
<keyword evidence="4" id="KW-1185">Reference proteome</keyword>
<proteinExistence type="predicted"/>
<dbReference type="PROSITE" id="PS50937">
    <property type="entry name" value="HTH_MERR_2"/>
    <property type="match status" value="1"/>
</dbReference>